<dbReference type="InterPro" id="IPR053149">
    <property type="entry name" value="TPK"/>
</dbReference>
<dbReference type="SMART" id="SM00983">
    <property type="entry name" value="TPK_B1_binding"/>
    <property type="match status" value="1"/>
</dbReference>
<proteinExistence type="predicted"/>
<accession>A0A556PRT3</accession>
<gene>
    <name evidence="7" type="ORF">FPQ13_02250</name>
</gene>
<organism evidence="7 8">
    <name type="scientific">Allobacillus salarius</name>
    <dbReference type="NCBI Taxonomy" id="1955272"/>
    <lineage>
        <taxon>Bacteria</taxon>
        <taxon>Bacillati</taxon>
        <taxon>Bacillota</taxon>
        <taxon>Bacilli</taxon>
        <taxon>Bacillales</taxon>
        <taxon>Bacillaceae</taxon>
        <taxon>Allobacillus</taxon>
    </lineage>
</organism>
<keyword evidence="2" id="KW-0547">Nucleotide-binding</keyword>
<keyword evidence="8" id="KW-1185">Reference proteome</keyword>
<evidence type="ECO:0000256" key="4">
    <source>
        <dbReference type="ARBA" id="ARBA00022840"/>
    </source>
</evidence>
<evidence type="ECO:0000256" key="2">
    <source>
        <dbReference type="ARBA" id="ARBA00022741"/>
    </source>
</evidence>
<dbReference type="Pfam" id="PF04265">
    <property type="entry name" value="TPK_B1_binding"/>
    <property type="match status" value="1"/>
</dbReference>
<sequence length="216" mass="24429">MSNSLQIGIVAGGPVEKIPNFDDYPWINFWIGVDHGALYLAKRQMEIDLAIGDFDSISQVEHETIQAHAKTFKQFPADKDYTDLELAIDESIDLKASNVWIFGATGGRLDHAWVNMFLLKKLAQVNIAAKLVDRQNQLSLHYPGTYSIEKEQQYPYVSFLSITEQVEDLTLEGFRYNLDGETITFGSSFTVSNECIEKKCTYSFSKGILLVIKSRD</sequence>
<evidence type="ECO:0000313" key="8">
    <source>
        <dbReference type="Proteomes" id="UP000316425"/>
    </source>
</evidence>
<protein>
    <recommendedName>
        <fullName evidence="5">Thiamine diphosphokinase</fullName>
        <ecNumber evidence="5">2.7.6.2</ecNumber>
    </recommendedName>
</protein>
<dbReference type="GO" id="GO:0004788">
    <property type="term" value="F:thiamine diphosphokinase activity"/>
    <property type="evidence" value="ECO:0007669"/>
    <property type="project" value="UniProtKB-UniRule"/>
</dbReference>
<evidence type="ECO:0000256" key="5">
    <source>
        <dbReference type="NCBIfam" id="TIGR01378"/>
    </source>
</evidence>
<name>A0A556PRT3_9BACI</name>
<evidence type="ECO:0000256" key="1">
    <source>
        <dbReference type="ARBA" id="ARBA00022679"/>
    </source>
</evidence>
<dbReference type="GO" id="GO:0009229">
    <property type="term" value="P:thiamine diphosphate biosynthetic process"/>
    <property type="evidence" value="ECO:0007669"/>
    <property type="project" value="InterPro"/>
</dbReference>
<dbReference type="PANTHER" id="PTHR41299">
    <property type="entry name" value="THIAMINE PYROPHOSPHOKINASE"/>
    <property type="match status" value="1"/>
</dbReference>
<dbReference type="GO" id="GO:0005524">
    <property type="term" value="F:ATP binding"/>
    <property type="evidence" value="ECO:0007669"/>
    <property type="project" value="UniProtKB-KW"/>
</dbReference>
<dbReference type="EMBL" id="VMHE01000002">
    <property type="protein sequence ID" value="TSJ67098.1"/>
    <property type="molecule type" value="Genomic_DNA"/>
</dbReference>
<dbReference type="NCBIfam" id="TIGR01378">
    <property type="entry name" value="thi_PPkinase"/>
    <property type="match status" value="1"/>
</dbReference>
<dbReference type="CDD" id="cd07995">
    <property type="entry name" value="TPK"/>
    <property type="match status" value="1"/>
</dbReference>
<dbReference type="OrthoDB" id="9804377at2"/>
<feature type="domain" description="Thiamin pyrophosphokinase thiamin-binding" evidence="6">
    <location>
        <begin position="144"/>
        <end position="210"/>
    </location>
</feature>
<dbReference type="SUPFAM" id="SSF63862">
    <property type="entry name" value="Thiamin pyrophosphokinase, substrate-binding domain"/>
    <property type="match status" value="1"/>
</dbReference>
<dbReference type="Proteomes" id="UP000316425">
    <property type="component" value="Unassembled WGS sequence"/>
</dbReference>
<dbReference type="Gene3D" id="3.40.50.10240">
    <property type="entry name" value="Thiamin pyrophosphokinase, catalytic domain"/>
    <property type="match status" value="1"/>
</dbReference>
<dbReference type="GO" id="GO:0016301">
    <property type="term" value="F:kinase activity"/>
    <property type="evidence" value="ECO:0007669"/>
    <property type="project" value="UniProtKB-KW"/>
</dbReference>
<dbReference type="InterPro" id="IPR036371">
    <property type="entry name" value="TPK_B1-bd_sf"/>
</dbReference>
<dbReference type="PANTHER" id="PTHR41299:SF1">
    <property type="entry name" value="THIAMINE PYROPHOSPHOKINASE"/>
    <property type="match status" value="1"/>
</dbReference>
<dbReference type="GO" id="GO:0006772">
    <property type="term" value="P:thiamine metabolic process"/>
    <property type="evidence" value="ECO:0007669"/>
    <property type="project" value="UniProtKB-UniRule"/>
</dbReference>
<dbReference type="EC" id="2.7.6.2" evidence="5"/>
<dbReference type="Pfam" id="PF04263">
    <property type="entry name" value="TPK_catalytic"/>
    <property type="match status" value="1"/>
</dbReference>
<evidence type="ECO:0000313" key="7">
    <source>
        <dbReference type="EMBL" id="TSJ67098.1"/>
    </source>
</evidence>
<reference evidence="7 8" key="1">
    <citation type="submission" date="2019-07" db="EMBL/GenBank/DDBJ databases">
        <title>Allobacillus sp. nov. SKP isolated from shrimp paste of Euphausiacea.</title>
        <authorList>
            <person name="Kanchanasin P."/>
            <person name="Tanasupawat S."/>
            <person name="Shi W."/>
            <person name="Wu L."/>
            <person name="Ma J."/>
        </authorList>
    </citation>
    <scope>NUCLEOTIDE SEQUENCE [LARGE SCALE GENOMIC DNA]</scope>
    <source>
        <strain evidence="7 8">SKP4-8</strain>
    </source>
</reference>
<evidence type="ECO:0000256" key="3">
    <source>
        <dbReference type="ARBA" id="ARBA00022777"/>
    </source>
</evidence>
<dbReference type="InterPro" id="IPR036759">
    <property type="entry name" value="TPK_catalytic_sf"/>
</dbReference>
<dbReference type="SUPFAM" id="SSF63999">
    <property type="entry name" value="Thiamin pyrophosphokinase, catalytic domain"/>
    <property type="match status" value="1"/>
</dbReference>
<dbReference type="InterPro" id="IPR007371">
    <property type="entry name" value="TPK_catalytic"/>
</dbReference>
<keyword evidence="3 7" id="KW-0418">Kinase</keyword>
<evidence type="ECO:0000259" key="6">
    <source>
        <dbReference type="SMART" id="SM00983"/>
    </source>
</evidence>
<comment type="caution">
    <text evidence="7">The sequence shown here is derived from an EMBL/GenBank/DDBJ whole genome shotgun (WGS) entry which is preliminary data.</text>
</comment>
<dbReference type="AlphaFoldDB" id="A0A556PRT3"/>
<keyword evidence="1 7" id="KW-0808">Transferase</keyword>
<dbReference type="GO" id="GO:0030975">
    <property type="term" value="F:thiamine binding"/>
    <property type="evidence" value="ECO:0007669"/>
    <property type="project" value="InterPro"/>
</dbReference>
<keyword evidence="4" id="KW-0067">ATP-binding</keyword>
<dbReference type="InterPro" id="IPR007373">
    <property type="entry name" value="Thiamin_PyroPKinase_B1-bd"/>
</dbReference>
<dbReference type="InterPro" id="IPR006282">
    <property type="entry name" value="Thi_PPkinase"/>
</dbReference>